<name>A0A785IYK8_ECOLX</name>
<accession>A0A785IYK8</accession>
<protein>
    <submittedName>
        <fullName evidence="1">Uncharacterized protein</fullName>
    </submittedName>
</protein>
<dbReference type="AlphaFoldDB" id="A0A785IYK8"/>
<dbReference type="EMBL" id="DABCJL010000043">
    <property type="protein sequence ID" value="HAH7771871.1"/>
    <property type="molecule type" value="Genomic_DNA"/>
</dbReference>
<proteinExistence type="predicted"/>
<organism evidence="1">
    <name type="scientific">Escherichia coli</name>
    <dbReference type="NCBI Taxonomy" id="562"/>
    <lineage>
        <taxon>Bacteria</taxon>
        <taxon>Pseudomonadati</taxon>
        <taxon>Pseudomonadota</taxon>
        <taxon>Gammaproteobacteria</taxon>
        <taxon>Enterobacterales</taxon>
        <taxon>Enterobacteriaceae</taxon>
        <taxon>Escherichia</taxon>
    </lineage>
</organism>
<reference evidence="1" key="2">
    <citation type="submission" date="2020-01" db="EMBL/GenBank/DDBJ databases">
        <authorList>
            <consortium name="NCBI Pathogen Detection Project"/>
        </authorList>
    </citation>
    <scope>NUCLEOTIDE SEQUENCE</scope>
    <source>
        <strain evidence="1">C0382</strain>
    </source>
</reference>
<comment type="caution">
    <text evidence="1">The sequence shown here is derived from an EMBL/GenBank/DDBJ whole genome shotgun (WGS) entry which is preliminary data.</text>
</comment>
<evidence type="ECO:0000313" key="1">
    <source>
        <dbReference type="EMBL" id="HAH7771871.1"/>
    </source>
</evidence>
<gene>
    <name evidence="1" type="ORF">HIE29_005466</name>
</gene>
<dbReference type="Proteomes" id="UP000843571">
    <property type="component" value="Unassembled WGS sequence"/>
</dbReference>
<sequence>MIELLNVESAKSCKITADEACRGLSQYTLRYRYVTGSGLRPDTPKGRCVARNTLA</sequence>
<reference evidence="1" key="1">
    <citation type="journal article" date="2018" name="Genome Biol.">
        <title>SKESA: strategic k-mer extension for scrupulous assemblies.</title>
        <authorList>
            <person name="Souvorov A."/>
            <person name="Agarwala R."/>
            <person name="Lipman D.J."/>
        </authorList>
    </citation>
    <scope>NUCLEOTIDE SEQUENCE [LARGE SCALE GENOMIC DNA]</scope>
    <source>
        <strain evidence="1">C0382</strain>
    </source>
</reference>